<evidence type="ECO:0000313" key="2">
    <source>
        <dbReference type="EMBL" id="VDN17871.1"/>
    </source>
</evidence>
<feature type="compositionally biased region" description="Basic and acidic residues" evidence="1">
    <location>
        <begin position="82"/>
        <end position="115"/>
    </location>
</feature>
<proteinExistence type="predicted"/>
<keyword evidence="3" id="KW-1185">Reference proteome</keyword>
<organism evidence="4">
    <name type="scientific">Gongylonema pulchrum</name>
    <dbReference type="NCBI Taxonomy" id="637853"/>
    <lineage>
        <taxon>Eukaryota</taxon>
        <taxon>Metazoa</taxon>
        <taxon>Ecdysozoa</taxon>
        <taxon>Nematoda</taxon>
        <taxon>Chromadorea</taxon>
        <taxon>Rhabditida</taxon>
        <taxon>Spirurina</taxon>
        <taxon>Spiruromorpha</taxon>
        <taxon>Spiruroidea</taxon>
        <taxon>Gongylonematidae</taxon>
        <taxon>Gongylonema</taxon>
    </lineage>
</organism>
<evidence type="ECO:0000313" key="4">
    <source>
        <dbReference type="WBParaSite" id="GPUH_0001077301-mRNA-1"/>
    </source>
</evidence>
<accession>A0A183DPW9</accession>
<feature type="region of interest" description="Disordered" evidence="1">
    <location>
        <begin position="73"/>
        <end position="115"/>
    </location>
</feature>
<dbReference type="Proteomes" id="UP000271098">
    <property type="component" value="Unassembled WGS sequence"/>
</dbReference>
<dbReference type="EMBL" id="UYRT01078137">
    <property type="protein sequence ID" value="VDN17871.1"/>
    <property type="molecule type" value="Genomic_DNA"/>
</dbReference>
<name>A0A183DPW9_9BILA</name>
<reference evidence="2 3" key="2">
    <citation type="submission" date="2018-11" db="EMBL/GenBank/DDBJ databases">
        <authorList>
            <consortium name="Pathogen Informatics"/>
        </authorList>
    </citation>
    <scope>NUCLEOTIDE SEQUENCE [LARGE SCALE GENOMIC DNA]</scope>
</reference>
<evidence type="ECO:0000313" key="3">
    <source>
        <dbReference type="Proteomes" id="UP000271098"/>
    </source>
</evidence>
<sequence length="115" mass="11934">MVLGTSSALPYHLCQQYFAASLAGTLPDAPGSAALAAETRGRGEGWWMGDWAWLGGVGRKTVAVVGGGGGPDAALEAGTGDKIQEGKKGVSQEFKARTADSSKEENKPTRHCEEK</sequence>
<evidence type="ECO:0000256" key="1">
    <source>
        <dbReference type="SAM" id="MobiDB-lite"/>
    </source>
</evidence>
<gene>
    <name evidence="2" type="ORF">GPUH_LOCUS10760</name>
</gene>
<reference evidence="4" key="1">
    <citation type="submission" date="2016-06" db="UniProtKB">
        <authorList>
            <consortium name="WormBaseParasite"/>
        </authorList>
    </citation>
    <scope>IDENTIFICATION</scope>
</reference>
<dbReference type="AlphaFoldDB" id="A0A183DPW9"/>
<dbReference type="WBParaSite" id="GPUH_0001077301-mRNA-1">
    <property type="protein sequence ID" value="GPUH_0001077301-mRNA-1"/>
    <property type="gene ID" value="GPUH_0001077301"/>
</dbReference>
<protein>
    <submittedName>
        <fullName evidence="2 4">Uncharacterized protein</fullName>
    </submittedName>
</protein>